<evidence type="ECO:0000256" key="2">
    <source>
        <dbReference type="ARBA" id="ARBA00022692"/>
    </source>
</evidence>
<dbReference type="PANTHER" id="PTHR20855:SF3">
    <property type="entry name" value="LD03007P"/>
    <property type="match status" value="1"/>
</dbReference>
<dbReference type="PANTHER" id="PTHR20855">
    <property type="entry name" value="ADIPOR/PROGESTIN RECEPTOR-RELATED"/>
    <property type="match status" value="1"/>
</dbReference>
<dbReference type="AlphaFoldDB" id="A0A2T4JDT4"/>
<sequence>MRPLAGLTRTEGMPCLAETPRHRTDMPHTPPNPSLLSRKVSTAEILADGIVHALAILAGLIAFPLLLGHALGSVGTGVFAALTVYAAGFFLMWGFSMAYNMTPPSALKWLLRRFDHSAIYVMIAGTYTAVIAQLDHMGWSIGLGTAIWGLAAVGVVIKLVLPGRYDRAAVVAYVALGWLGVIAIGPLVAALPAASLWLLLAGGMTYIAGIFFYAWSSLRFQQALWHLFVAIAAGLHFAAIAVTVA</sequence>
<dbReference type="Pfam" id="PF03006">
    <property type="entry name" value="HlyIII"/>
    <property type="match status" value="1"/>
</dbReference>
<feature type="transmembrane region" description="Helical" evidence="7">
    <location>
        <begin position="45"/>
        <end position="67"/>
    </location>
</feature>
<dbReference type="EMBL" id="PZKE01000002">
    <property type="protein sequence ID" value="PTE16056.1"/>
    <property type="molecule type" value="Genomic_DNA"/>
</dbReference>
<feature type="transmembrane region" description="Helical" evidence="7">
    <location>
        <begin position="223"/>
        <end position="244"/>
    </location>
</feature>
<accession>A0A2T4JDT4</accession>
<name>A0A2T4JDT4_FUSBL</name>
<keyword evidence="3 7" id="KW-1133">Transmembrane helix</keyword>
<evidence type="ECO:0000256" key="4">
    <source>
        <dbReference type="ARBA" id="ARBA00023136"/>
    </source>
</evidence>
<keyword evidence="2 7" id="KW-0812">Transmembrane</keyword>
<feature type="transmembrane region" description="Helical" evidence="7">
    <location>
        <begin position="117"/>
        <end position="134"/>
    </location>
</feature>
<organism evidence="8 9">
    <name type="scientific">Fuscovulum blasticum DSM 2131</name>
    <dbReference type="NCBI Taxonomy" id="1188250"/>
    <lineage>
        <taxon>Bacteria</taxon>
        <taxon>Pseudomonadati</taxon>
        <taxon>Pseudomonadota</taxon>
        <taxon>Alphaproteobacteria</taxon>
        <taxon>Rhodobacterales</taxon>
        <taxon>Paracoccaceae</taxon>
        <taxon>Pseudogemmobacter</taxon>
    </lineage>
</organism>
<feature type="binding site" evidence="5">
    <location>
        <position position="226"/>
    </location>
    <ligand>
        <name>Zn(2+)</name>
        <dbReference type="ChEBI" id="CHEBI:29105"/>
    </ligand>
</feature>
<evidence type="ECO:0000313" key="9">
    <source>
        <dbReference type="Proteomes" id="UP000241362"/>
    </source>
</evidence>
<comment type="caution">
    <text evidence="8">The sequence shown here is derived from an EMBL/GenBank/DDBJ whole genome shotgun (WGS) entry which is preliminary data.</text>
</comment>
<keyword evidence="8" id="KW-0238">DNA-binding</keyword>
<keyword evidence="5" id="KW-0479">Metal-binding</keyword>
<keyword evidence="5" id="KW-0862">Zinc</keyword>
<feature type="transmembrane region" description="Helical" evidence="7">
    <location>
        <begin position="73"/>
        <end position="96"/>
    </location>
</feature>
<dbReference type="Proteomes" id="UP000241362">
    <property type="component" value="Unassembled WGS sequence"/>
</dbReference>
<protein>
    <submittedName>
        <fullName evidence="8">DNA-binding protein</fullName>
    </submittedName>
</protein>
<reference evidence="8 9" key="1">
    <citation type="submission" date="2018-03" db="EMBL/GenBank/DDBJ databases">
        <title>Rhodobacter blasticus.</title>
        <authorList>
            <person name="Meyer T.E."/>
            <person name="Miller S."/>
            <person name="Lodha T."/>
            <person name="Gandham S."/>
            <person name="Chintalapati S."/>
            <person name="Chintalapati V.R."/>
        </authorList>
    </citation>
    <scope>NUCLEOTIDE SEQUENCE [LARGE SCALE GENOMIC DNA]</scope>
    <source>
        <strain evidence="8 9">DSM 2131</strain>
    </source>
</reference>
<evidence type="ECO:0000313" key="8">
    <source>
        <dbReference type="EMBL" id="PTE16056.1"/>
    </source>
</evidence>
<evidence type="ECO:0000256" key="6">
    <source>
        <dbReference type="SAM" id="MobiDB-lite"/>
    </source>
</evidence>
<feature type="transmembrane region" description="Helical" evidence="7">
    <location>
        <begin position="168"/>
        <end position="190"/>
    </location>
</feature>
<dbReference type="GO" id="GO:0016020">
    <property type="term" value="C:membrane"/>
    <property type="evidence" value="ECO:0007669"/>
    <property type="project" value="UniProtKB-SubCell"/>
</dbReference>
<evidence type="ECO:0000256" key="5">
    <source>
        <dbReference type="PIRSR" id="PIRSR604254-1"/>
    </source>
</evidence>
<keyword evidence="9" id="KW-1185">Reference proteome</keyword>
<dbReference type="GO" id="GO:0003677">
    <property type="term" value="F:DNA binding"/>
    <property type="evidence" value="ECO:0007669"/>
    <property type="project" value="UniProtKB-KW"/>
</dbReference>
<dbReference type="InterPro" id="IPR004254">
    <property type="entry name" value="AdipoR/HlyIII-related"/>
</dbReference>
<dbReference type="GO" id="GO:0046872">
    <property type="term" value="F:metal ion binding"/>
    <property type="evidence" value="ECO:0007669"/>
    <property type="project" value="UniProtKB-KW"/>
</dbReference>
<feature type="transmembrane region" description="Helical" evidence="7">
    <location>
        <begin position="140"/>
        <end position="161"/>
    </location>
</feature>
<keyword evidence="4 7" id="KW-0472">Membrane</keyword>
<feature type="region of interest" description="Disordered" evidence="6">
    <location>
        <begin position="15"/>
        <end position="35"/>
    </location>
</feature>
<evidence type="ECO:0000256" key="1">
    <source>
        <dbReference type="ARBA" id="ARBA00004141"/>
    </source>
</evidence>
<gene>
    <name evidence="8" type="ORF">C5F44_03235</name>
</gene>
<proteinExistence type="predicted"/>
<evidence type="ECO:0000256" key="7">
    <source>
        <dbReference type="SAM" id="Phobius"/>
    </source>
</evidence>
<evidence type="ECO:0000256" key="3">
    <source>
        <dbReference type="ARBA" id="ARBA00022989"/>
    </source>
</evidence>
<feature type="transmembrane region" description="Helical" evidence="7">
    <location>
        <begin position="196"/>
        <end position="216"/>
    </location>
</feature>
<comment type="subcellular location">
    <subcellularLocation>
        <location evidence="1">Membrane</location>
        <topology evidence="1">Multi-pass membrane protein</topology>
    </subcellularLocation>
</comment>